<gene>
    <name evidence="1" type="ORF">HXK21_03530</name>
</gene>
<evidence type="ECO:0000313" key="1">
    <source>
        <dbReference type="EMBL" id="MBF0970101.1"/>
    </source>
</evidence>
<dbReference type="RefSeq" id="WP_303763323.1">
    <property type="nucleotide sequence ID" value="NZ_JABZGR010000006.1"/>
</dbReference>
<name>A0A929RWR0_9BACT</name>
<comment type="caution">
    <text evidence="1">The sequence shown here is derived from an EMBL/GenBank/DDBJ whole genome shotgun (WGS) entry which is preliminary data.</text>
</comment>
<proteinExistence type="predicted"/>
<dbReference type="EMBL" id="JABZGR010000006">
    <property type="protein sequence ID" value="MBF0970101.1"/>
    <property type="molecule type" value="Genomic_DNA"/>
</dbReference>
<protein>
    <submittedName>
        <fullName evidence="1">Uncharacterized protein</fullName>
    </submittedName>
</protein>
<accession>A0A929RWR0</accession>
<dbReference type="Proteomes" id="UP000704068">
    <property type="component" value="Unassembled WGS sequence"/>
</dbReference>
<sequence length="45" mass="5068">MILIVYGLPRPNHSLGPPNHRLLPPNHSLGRANNGRLGLEWNFID</sequence>
<organism evidence="1 2">
    <name type="scientific">Alloprevotella tannerae</name>
    <dbReference type="NCBI Taxonomy" id="76122"/>
    <lineage>
        <taxon>Bacteria</taxon>
        <taxon>Pseudomonadati</taxon>
        <taxon>Bacteroidota</taxon>
        <taxon>Bacteroidia</taxon>
        <taxon>Bacteroidales</taxon>
        <taxon>Prevotellaceae</taxon>
        <taxon>Alloprevotella</taxon>
    </lineage>
</organism>
<evidence type="ECO:0000313" key="2">
    <source>
        <dbReference type="Proteomes" id="UP000704068"/>
    </source>
</evidence>
<dbReference type="AlphaFoldDB" id="A0A929RWR0"/>
<reference evidence="1" key="1">
    <citation type="submission" date="2020-04" db="EMBL/GenBank/DDBJ databases">
        <title>Deep metagenomics examines the oral microbiome during advanced dental caries in children, revealing novel taxa and co-occurrences with host molecules.</title>
        <authorList>
            <person name="Baker J.L."/>
            <person name="Morton J.T."/>
            <person name="Dinis M."/>
            <person name="Alvarez R."/>
            <person name="Tran N.C."/>
            <person name="Knight R."/>
            <person name="Edlund A."/>
        </authorList>
    </citation>
    <scope>NUCLEOTIDE SEQUENCE</scope>
    <source>
        <strain evidence="1">JCVI_34_bin.1</strain>
    </source>
</reference>